<organism evidence="2">
    <name type="scientific">Siphoviridae sp. ctxfQ4</name>
    <dbReference type="NCBI Taxonomy" id="2826521"/>
    <lineage>
        <taxon>Viruses</taxon>
        <taxon>Duplodnaviria</taxon>
        <taxon>Heunggongvirae</taxon>
        <taxon>Uroviricota</taxon>
        <taxon>Caudoviricetes</taxon>
    </lineage>
</organism>
<reference evidence="2" key="1">
    <citation type="journal article" date="2021" name="Proc. Natl. Acad. Sci. U.S.A.">
        <title>A Catalog of Tens of Thousands of Viruses from Human Metagenomes Reveals Hidden Associations with Chronic Diseases.</title>
        <authorList>
            <person name="Tisza M.J."/>
            <person name="Buck C.B."/>
        </authorList>
    </citation>
    <scope>NUCLEOTIDE SEQUENCE</scope>
    <source>
        <strain evidence="2">CtxfQ4</strain>
    </source>
</reference>
<dbReference type="NCBIfam" id="NF047498">
    <property type="entry name" value="LIC_12616_fam"/>
    <property type="match status" value="2"/>
</dbReference>
<sequence>MKFLELRNKLISGLSGYLGIPVVLADQVQPEQLFPYVLYSVTSPYIPETGMGELLQTEDGGKNIEIRSEQPSCSFSFTVCSMNRETLDGNGNPILVFGEDEVLELSEKAQGWFLHTGYDYISNMGITVIDVTNVQNRSFLQVDEEARRYGFDVLIRYKRIDERQINVIETVNTRMEGDSNE</sequence>
<evidence type="ECO:0000313" key="2">
    <source>
        <dbReference type="EMBL" id="DAD89917.1"/>
    </source>
</evidence>
<feature type="domain" description="Phage neck terminator protein gp12-like" evidence="1">
    <location>
        <begin position="9"/>
        <end position="173"/>
    </location>
</feature>
<dbReference type="Pfam" id="PF23961">
    <property type="entry name" value="Phage_tail_terminator_9"/>
    <property type="match status" value="1"/>
</dbReference>
<dbReference type="InterPro" id="IPR057087">
    <property type="entry name" value="Gp12-like"/>
</dbReference>
<evidence type="ECO:0000259" key="1">
    <source>
        <dbReference type="Pfam" id="PF23961"/>
    </source>
</evidence>
<accession>A0A8S5N5C4</accession>
<dbReference type="EMBL" id="BK015072">
    <property type="protein sequence ID" value="DAD89917.1"/>
    <property type="molecule type" value="Genomic_DNA"/>
</dbReference>
<proteinExistence type="predicted"/>
<name>A0A8S5N5C4_9CAUD</name>
<protein>
    <submittedName>
        <fullName evidence="2">Tail completion protein</fullName>
    </submittedName>
</protein>